<keyword evidence="2" id="KW-1185">Reference proteome</keyword>
<evidence type="ECO:0000313" key="1">
    <source>
        <dbReference type="EMBL" id="TNN57610.1"/>
    </source>
</evidence>
<reference evidence="1 2" key="1">
    <citation type="submission" date="2019-03" db="EMBL/GenBank/DDBJ databases">
        <title>First draft genome of Liparis tanakae, snailfish: a comprehensive survey of snailfish specific genes.</title>
        <authorList>
            <person name="Kim W."/>
            <person name="Song I."/>
            <person name="Jeong J.-H."/>
            <person name="Kim D."/>
            <person name="Kim S."/>
            <person name="Ryu S."/>
            <person name="Song J.Y."/>
            <person name="Lee S.K."/>
        </authorList>
    </citation>
    <scope>NUCLEOTIDE SEQUENCE [LARGE SCALE GENOMIC DNA]</scope>
    <source>
        <tissue evidence="1">Muscle</tissue>
    </source>
</reference>
<dbReference type="AlphaFoldDB" id="A0A4Z2GWI0"/>
<accession>A0A4Z2GWI0</accession>
<dbReference type="EMBL" id="SRLO01000401">
    <property type="protein sequence ID" value="TNN57610.1"/>
    <property type="molecule type" value="Genomic_DNA"/>
</dbReference>
<dbReference type="Proteomes" id="UP000314294">
    <property type="component" value="Unassembled WGS sequence"/>
</dbReference>
<gene>
    <name evidence="1" type="ORF">EYF80_032212</name>
</gene>
<protein>
    <submittedName>
        <fullName evidence="1">Uncharacterized protein</fullName>
    </submittedName>
</protein>
<organism evidence="1 2">
    <name type="scientific">Liparis tanakae</name>
    <name type="common">Tanaka's snailfish</name>
    <dbReference type="NCBI Taxonomy" id="230148"/>
    <lineage>
        <taxon>Eukaryota</taxon>
        <taxon>Metazoa</taxon>
        <taxon>Chordata</taxon>
        <taxon>Craniata</taxon>
        <taxon>Vertebrata</taxon>
        <taxon>Euteleostomi</taxon>
        <taxon>Actinopterygii</taxon>
        <taxon>Neopterygii</taxon>
        <taxon>Teleostei</taxon>
        <taxon>Neoteleostei</taxon>
        <taxon>Acanthomorphata</taxon>
        <taxon>Eupercaria</taxon>
        <taxon>Perciformes</taxon>
        <taxon>Cottioidei</taxon>
        <taxon>Cottales</taxon>
        <taxon>Liparidae</taxon>
        <taxon>Liparis</taxon>
    </lineage>
</organism>
<evidence type="ECO:0000313" key="2">
    <source>
        <dbReference type="Proteomes" id="UP000314294"/>
    </source>
</evidence>
<sequence>MTSLPAVSSNPWIREEREEVGELPEQHLVSLFRRSMADDTHVPGAERAAKEAGGASAVYWRCSLSGLREPFFSSIKPRILQRSEI</sequence>
<name>A0A4Z2GWI0_9TELE</name>
<comment type="caution">
    <text evidence="1">The sequence shown here is derived from an EMBL/GenBank/DDBJ whole genome shotgun (WGS) entry which is preliminary data.</text>
</comment>
<proteinExistence type="predicted"/>